<dbReference type="Proteomes" id="UP000095759">
    <property type="component" value="Unassembled WGS sequence"/>
</dbReference>
<sequence length="81" mass="8619">MGEQAPQTLRSLRAVPEWVGDDPSCGFARRGRSFAGLVQGQAASQRCQGHFHALVVAQVALAEEFLVEDFGAVLALVPALL</sequence>
<dbReference type="AlphaFoldDB" id="A0A1E5PGM8"/>
<dbReference type="EMBL" id="MEHJ01000001">
    <property type="protein sequence ID" value="OEJ28718.1"/>
    <property type="molecule type" value="Genomic_DNA"/>
</dbReference>
<proteinExistence type="predicted"/>
<evidence type="ECO:0000313" key="2">
    <source>
        <dbReference type="Proteomes" id="UP000095759"/>
    </source>
</evidence>
<protein>
    <submittedName>
        <fullName evidence="1">Uncharacterized protein</fullName>
    </submittedName>
</protein>
<organism evidence="1 2">
    <name type="scientific">Streptomyces agglomeratus</name>
    <dbReference type="NCBI Taxonomy" id="285458"/>
    <lineage>
        <taxon>Bacteria</taxon>
        <taxon>Bacillati</taxon>
        <taxon>Actinomycetota</taxon>
        <taxon>Actinomycetes</taxon>
        <taxon>Kitasatosporales</taxon>
        <taxon>Streptomycetaceae</taxon>
        <taxon>Streptomyces</taxon>
    </lineage>
</organism>
<gene>
    <name evidence="1" type="ORF">AS594_33910</name>
</gene>
<name>A0A1E5PGM8_9ACTN</name>
<reference evidence="1 2" key="1">
    <citation type="submission" date="2016-08" db="EMBL/GenBank/DDBJ databases">
        <title>Complete genome sequence of Streptomyces agglomeratus strain 6-3-2, a novel anti-MRSA actinomycete isolated from Wuli of Tebit, China.</title>
        <authorList>
            <person name="Chen X."/>
        </authorList>
    </citation>
    <scope>NUCLEOTIDE SEQUENCE [LARGE SCALE GENOMIC DNA]</scope>
    <source>
        <strain evidence="1 2">6-3-2</strain>
    </source>
</reference>
<accession>A0A1E5PGM8</accession>
<evidence type="ECO:0000313" key="1">
    <source>
        <dbReference type="EMBL" id="OEJ28718.1"/>
    </source>
</evidence>
<keyword evidence="2" id="KW-1185">Reference proteome</keyword>
<comment type="caution">
    <text evidence="1">The sequence shown here is derived from an EMBL/GenBank/DDBJ whole genome shotgun (WGS) entry which is preliminary data.</text>
</comment>